<organism evidence="1 2">
    <name type="scientific">Sinomicrobium oceani</name>
    <dbReference type="NCBI Taxonomy" id="1150368"/>
    <lineage>
        <taxon>Bacteria</taxon>
        <taxon>Pseudomonadati</taxon>
        <taxon>Bacteroidota</taxon>
        <taxon>Flavobacteriia</taxon>
        <taxon>Flavobacteriales</taxon>
        <taxon>Flavobacteriaceae</taxon>
        <taxon>Sinomicrobium</taxon>
    </lineage>
</organism>
<accession>A0A1K1PMA1</accession>
<keyword evidence="2" id="KW-1185">Reference proteome</keyword>
<evidence type="ECO:0000313" key="2">
    <source>
        <dbReference type="Proteomes" id="UP000182248"/>
    </source>
</evidence>
<dbReference type="CDD" id="cd10801">
    <property type="entry name" value="LamB_YcsF_like_1"/>
    <property type="match status" value="1"/>
</dbReference>
<gene>
    <name evidence="1" type="ORF">SAMN02927921_01832</name>
</gene>
<dbReference type="Pfam" id="PF03746">
    <property type="entry name" value="LamB_YcsF"/>
    <property type="match status" value="1"/>
</dbReference>
<dbReference type="AlphaFoldDB" id="A0A1K1PMA1"/>
<dbReference type="STRING" id="1150368.SAMN02927921_01832"/>
<dbReference type="Gene3D" id="3.20.20.370">
    <property type="entry name" value="Glycoside hydrolase/deacetylase"/>
    <property type="match status" value="1"/>
</dbReference>
<dbReference type="PANTHER" id="PTHR30292:SF0">
    <property type="entry name" value="5-OXOPROLINASE SUBUNIT A"/>
    <property type="match status" value="1"/>
</dbReference>
<dbReference type="InterPro" id="IPR011330">
    <property type="entry name" value="Glyco_hydro/deAcase_b/a-brl"/>
</dbReference>
<sequence length="236" mass="26617">MAVRLNCDVGEGLNNEVLLMPYIHSCSIACGGHAGDTDTMKRAVELAIQYETDIGAHPSYPDKTNFGRESMNMDDEALVFSVREQVEALEKITRQYDILLHHIKAHGALYNDMAGNREKAEVFLSAVENYKGRVRLYVPYGSEIAKSAVSRGFNIRYEAFADRNYNDDLSLVSRKSANAIILRPEAIRQHILYMVQEQKVRTVTGSEKTIRADTFCLHGDHPHAAEVLRYLSEHTI</sequence>
<dbReference type="InterPro" id="IPR005501">
    <property type="entry name" value="LamB/YcsF/PxpA-like"/>
</dbReference>
<dbReference type="RefSeq" id="WP_072317062.1">
    <property type="nucleotide sequence ID" value="NZ_FPJE01000008.1"/>
</dbReference>
<evidence type="ECO:0000313" key="1">
    <source>
        <dbReference type="EMBL" id="SFW47854.1"/>
    </source>
</evidence>
<proteinExistence type="predicted"/>
<dbReference type="OrthoDB" id="9773478at2"/>
<dbReference type="GO" id="GO:0005975">
    <property type="term" value="P:carbohydrate metabolic process"/>
    <property type="evidence" value="ECO:0007669"/>
    <property type="project" value="InterPro"/>
</dbReference>
<dbReference type="SUPFAM" id="SSF88713">
    <property type="entry name" value="Glycoside hydrolase/deacetylase"/>
    <property type="match status" value="1"/>
</dbReference>
<dbReference type="NCBIfam" id="NF003816">
    <property type="entry name" value="PRK05406.1-5"/>
    <property type="match status" value="1"/>
</dbReference>
<dbReference type="PANTHER" id="PTHR30292">
    <property type="entry name" value="UNCHARACTERIZED PROTEIN YBGL-RELATED"/>
    <property type="match status" value="1"/>
</dbReference>
<name>A0A1K1PMA1_9FLAO</name>
<reference evidence="1 2" key="1">
    <citation type="submission" date="2016-11" db="EMBL/GenBank/DDBJ databases">
        <authorList>
            <person name="Jaros S."/>
            <person name="Januszkiewicz K."/>
            <person name="Wedrychowicz H."/>
        </authorList>
    </citation>
    <scope>NUCLEOTIDE SEQUENCE [LARGE SCALE GENOMIC DNA]</scope>
    <source>
        <strain evidence="1 2">CGMCC 1.12145</strain>
    </source>
</reference>
<dbReference type="EMBL" id="FPJE01000008">
    <property type="protein sequence ID" value="SFW47854.1"/>
    <property type="molecule type" value="Genomic_DNA"/>
</dbReference>
<dbReference type="Proteomes" id="UP000182248">
    <property type="component" value="Unassembled WGS sequence"/>
</dbReference>
<protein>
    <submittedName>
        <fullName evidence="1">UPF0271 protein</fullName>
    </submittedName>
</protein>